<dbReference type="Gene3D" id="1.20.1090.10">
    <property type="entry name" value="Dehydroquinate synthase-like - alpha domain"/>
    <property type="match status" value="1"/>
</dbReference>
<name>A0A3A1UUD3_9BACL</name>
<dbReference type="AlphaFoldDB" id="A0A3A1UUD3"/>
<evidence type="ECO:0000259" key="4">
    <source>
        <dbReference type="Pfam" id="PF25137"/>
    </source>
</evidence>
<evidence type="ECO:0000313" key="5">
    <source>
        <dbReference type="EMBL" id="RIX47314.1"/>
    </source>
</evidence>
<dbReference type="PANTHER" id="PTHR11496:SF102">
    <property type="entry name" value="ALCOHOL DEHYDROGENASE 4"/>
    <property type="match status" value="1"/>
</dbReference>
<dbReference type="Pfam" id="PF25137">
    <property type="entry name" value="ADH_Fe_C"/>
    <property type="match status" value="1"/>
</dbReference>
<reference evidence="5 6" key="1">
    <citation type="submission" date="2018-09" db="EMBL/GenBank/DDBJ databases">
        <title>Paenibacillus aracenensis nov. sp. isolated from a cave in southern Spain.</title>
        <authorList>
            <person name="Jurado V."/>
            <person name="Gutierrez-Patricio S."/>
            <person name="Gonzalez-Pimentel J.L."/>
            <person name="Miller A.Z."/>
            <person name="Laiz L."/>
            <person name="Saiz-Jimenez C."/>
        </authorList>
    </citation>
    <scope>NUCLEOTIDE SEQUENCE [LARGE SCALE GENOMIC DNA]</scope>
    <source>
        <strain evidence="5 6">DSM 22867</strain>
    </source>
</reference>
<dbReference type="InterPro" id="IPR056798">
    <property type="entry name" value="ADH_Fe_C"/>
</dbReference>
<dbReference type="PANTHER" id="PTHR11496">
    <property type="entry name" value="ALCOHOL DEHYDROGENASE"/>
    <property type="match status" value="1"/>
</dbReference>
<organism evidence="5 6">
    <name type="scientific">Paenibacillus nanensis</name>
    <dbReference type="NCBI Taxonomy" id="393251"/>
    <lineage>
        <taxon>Bacteria</taxon>
        <taxon>Bacillati</taxon>
        <taxon>Bacillota</taxon>
        <taxon>Bacilli</taxon>
        <taxon>Bacillales</taxon>
        <taxon>Paenibacillaceae</taxon>
        <taxon>Paenibacillus</taxon>
    </lineage>
</organism>
<comment type="similarity">
    <text evidence="1">Belongs to the iron-containing alcohol dehydrogenase family.</text>
</comment>
<dbReference type="FunFam" id="3.40.50.1970:FF:000003">
    <property type="entry name" value="Alcohol dehydrogenase, iron-containing"/>
    <property type="match status" value="1"/>
</dbReference>
<dbReference type="GO" id="GO:0004022">
    <property type="term" value="F:alcohol dehydrogenase (NAD+) activity"/>
    <property type="evidence" value="ECO:0007669"/>
    <property type="project" value="TreeGrafter"/>
</dbReference>
<dbReference type="SUPFAM" id="SSF56796">
    <property type="entry name" value="Dehydroquinate synthase-like"/>
    <property type="match status" value="1"/>
</dbReference>
<dbReference type="CDD" id="cd08182">
    <property type="entry name" value="HEPD"/>
    <property type="match status" value="1"/>
</dbReference>
<comment type="caution">
    <text evidence="5">The sequence shown here is derived from an EMBL/GenBank/DDBJ whole genome shotgun (WGS) entry which is preliminary data.</text>
</comment>
<dbReference type="InterPro" id="IPR039697">
    <property type="entry name" value="Alcohol_dehydrogenase_Fe"/>
</dbReference>
<accession>A0A3A1UUD3</accession>
<dbReference type="GO" id="GO:0046872">
    <property type="term" value="F:metal ion binding"/>
    <property type="evidence" value="ECO:0007669"/>
    <property type="project" value="InterPro"/>
</dbReference>
<keyword evidence="6" id="KW-1185">Reference proteome</keyword>
<evidence type="ECO:0000313" key="6">
    <source>
        <dbReference type="Proteomes" id="UP000266482"/>
    </source>
</evidence>
<dbReference type="GO" id="GO:0017000">
    <property type="term" value="P:antibiotic biosynthetic process"/>
    <property type="evidence" value="ECO:0007669"/>
    <property type="project" value="InterPro"/>
</dbReference>
<feature type="domain" description="Alcohol dehydrogenase iron-type/glycerol dehydrogenase GldA" evidence="3">
    <location>
        <begin position="17"/>
        <end position="188"/>
    </location>
</feature>
<dbReference type="Proteomes" id="UP000266482">
    <property type="component" value="Unassembled WGS sequence"/>
</dbReference>
<evidence type="ECO:0000259" key="3">
    <source>
        <dbReference type="Pfam" id="PF00465"/>
    </source>
</evidence>
<dbReference type="EMBL" id="QXQA01000023">
    <property type="protein sequence ID" value="RIX47314.1"/>
    <property type="molecule type" value="Genomic_DNA"/>
</dbReference>
<dbReference type="OrthoDB" id="9815791at2"/>
<dbReference type="Gene3D" id="3.40.50.1970">
    <property type="match status" value="1"/>
</dbReference>
<keyword evidence="2" id="KW-0560">Oxidoreductase</keyword>
<dbReference type="InterPro" id="IPR001670">
    <property type="entry name" value="ADH_Fe/GldA"/>
</dbReference>
<proteinExistence type="inferred from homology"/>
<dbReference type="InterPro" id="IPR035873">
    <property type="entry name" value="PhpC"/>
</dbReference>
<evidence type="ECO:0000256" key="2">
    <source>
        <dbReference type="ARBA" id="ARBA00023002"/>
    </source>
</evidence>
<evidence type="ECO:0000256" key="1">
    <source>
        <dbReference type="ARBA" id="ARBA00007358"/>
    </source>
</evidence>
<feature type="domain" description="Fe-containing alcohol dehydrogenase-like C-terminal" evidence="4">
    <location>
        <begin position="200"/>
        <end position="385"/>
    </location>
</feature>
<protein>
    <submittedName>
        <fullName evidence="5">Iron-containing alcohol dehydrogenase family protein</fullName>
    </submittedName>
</protein>
<dbReference type="Pfam" id="PF00465">
    <property type="entry name" value="Fe-ADH"/>
    <property type="match status" value="1"/>
</dbReference>
<sequence>MEPPRNGVKAMDVYYNPVRAIWGPGSFAKLEEVLESLSSKRIALFCGSRSFKESGCEEKLLPLISRYKIVRFDRIPSHPDISDVLEIHRQAKNYRFDTFIAIGGGSVLDMAKAIKAASSLDLNSEEDLRKIIGTSDFQPGHEAIVAIPTTSGSGSELTKWATVWDKDNQKKYSIDHPALYPDFALVDPSLTYSLTLRTSVTSGLDALCHAVEAYWAKESNECSRAFSLTGASRILVGLEQLFHQELKEEARNNLSLGSLNAGYAFSHTRTTACHAMAYPLTLRYGIEHGIAVTMTLASILLYNLPYLNDQKALFAALKIDSPNDLQERVNSICSRAGIKTKLRDYGVNKEELAAIAAECFTKGRMDNNPYLLTVEEVNHILHHIY</sequence>
<gene>
    <name evidence="5" type="ORF">D3P08_25160</name>
</gene>